<dbReference type="FunFam" id="1.25.40.990:FF:000016">
    <property type="entry name" value="Si:zfos-452g4.1"/>
    <property type="match status" value="1"/>
</dbReference>
<dbReference type="Gene3D" id="1.25.40.990">
    <property type="match status" value="1"/>
</dbReference>
<dbReference type="GO" id="GO:0005813">
    <property type="term" value="C:centrosome"/>
    <property type="evidence" value="ECO:0007669"/>
    <property type="project" value="TreeGrafter"/>
</dbReference>
<dbReference type="PANTHER" id="PTHR12436:SF38">
    <property type="entry name" value="SAC3 DOMAIN-CONTAINING PROTEIN 1"/>
    <property type="match status" value="1"/>
</dbReference>
<feature type="domain" description="SAC3/GANP/THP3 conserved" evidence="2">
    <location>
        <begin position="57"/>
        <end position="342"/>
    </location>
</feature>
<dbReference type="GO" id="GO:0005634">
    <property type="term" value="C:nucleus"/>
    <property type="evidence" value="ECO:0007669"/>
    <property type="project" value="TreeGrafter"/>
</dbReference>
<evidence type="ECO:0000259" key="2">
    <source>
        <dbReference type="Pfam" id="PF03399"/>
    </source>
</evidence>
<dbReference type="PANTHER" id="PTHR12436">
    <property type="entry name" value="80 KDA MCM3-ASSOCIATED PROTEIN"/>
    <property type="match status" value="1"/>
</dbReference>
<dbReference type="GO" id="GO:0051225">
    <property type="term" value="P:spindle assembly"/>
    <property type="evidence" value="ECO:0007669"/>
    <property type="project" value="TreeGrafter"/>
</dbReference>
<feature type="region of interest" description="Disordered" evidence="1">
    <location>
        <begin position="1"/>
        <end position="55"/>
    </location>
</feature>
<dbReference type="Proteomes" id="UP001221898">
    <property type="component" value="Unassembled WGS sequence"/>
</dbReference>
<name>A0AAD7X3S7_9TELE</name>
<feature type="compositionally biased region" description="Basic and acidic residues" evidence="1">
    <location>
        <begin position="28"/>
        <end position="49"/>
    </location>
</feature>
<feature type="compositionally biased region" description="Basic residues" evidence="1">
    <location>
        <begin position="1"/>
        <end position="18"/>
    </location>
</feature>
<evidence type="ECO:0000313" key="3">
    <source>
        <dbReference type="EMBL" id="KAJ8419040.1"/>
    </source>
</evidence>
<comment type="caution">
    <text evidence="3">The sequence shown here is derived from an EMBL/GenBank/DDBJ whole genome shotgun (WGS) entry which is preliminary data.</text>
</comment>
<evidence type="ECO:0000256" key="1">
    <source>
        <dbReference type="SAM" id="MobiDB-lite"/>
    </source>
</evidence>
<dbReference type="EMBL" id="JAINUG010000001">
    <property type="protein sequence ID" value="KAJ8419040.1"/>
    <property type="molecule type" value="Genomic_DNA"/>
</dbReference>
<organism evidence="3 4">
    <name type="scientific">Aldrovandia affinis</name>
    <dbReference type="NCBI Taxonomy" id="143900"/>
    <lineage>
        <taxon>Eukaryota</taxon>
        <taxon>Metazoa</taxon>
        <taxon>Chordata</taxon>
        <taxon>Craniata</taxon>
        <taxon>Vertebrata</taxon>
        <taxon>Euteleostomi</taxon>
        <taxon>Actinopterygii</taxon>
        <taxon>Neopterygii</taxon>
        <taxon>Teleostei</taxon>
        <taxon>Notacanthiformes</taxon>
        <taxon>Halosauridae</taxon>
        <taxon>Aldrovandia</taxon>
    </lineage>
</organism>
<dbReference type="GO" id="GO:0051298">
    <property type="term" value="P:centrosome duplication"/>
    <property type="evidence" value="ECO:0007669"/>
    <property type="project" value="TreeGrafter"/>
</dbReference>
<dbReference type="InterPro" id="IPR005062">
    <property type="entry name" value="SAC3/GANP/THP3_conserved"/>
</dbReference>
<dbReference type="GO" id="GO:0005819">
    <property type="term" value="C:spindle"/>
    <property type="evidence" value="ECO:0007669"/>
    <property type="project" value="TreeGrafter"/>
</dbReference>
<feature type="region of interest" description="Disordered" evidence="1">
    <location>
        <begin position="82"/>
        <end position="110"/>
    </location>
</feature>
<keyword evidence="4" id="KW-1185">Reference proteome</keyword>
<proteinExistence type="predicted"/>
<protein>
    <recommendedName>
        <fullName evidence="2">SAC3/GANP/THP3 conserved domain-containing protein</fullName>
    </recommendedName>
</protein>
<dbReference type="InterPro" id="IPR045107">
    <property type="entry name" value="SAC3/GANP/THP3"/>
</dbReference>
<feature type="compositionally biased region" description="Basic and acidic residues" evidence="1">
    <location>
        <begin position="82"/>
        <end position="99"/>
    </location>
</feature>
<evidence type="ECO:0000313" key="4">
    <source>
        <dbReference type="Proteomes" id="UP001221898"/>
    </source>
</evidence>
<accession>A0AAD7X3S7</accession>
<sequence length="387" mass="43730">MSRKANYRTGSHSRKRGGGRGGGGGGRAECREWRQEQHEEEQIRPEESGPRGTCMSMCPIREVREREAQRLLHRFEILPGTESDRLPRADPSRTVKEYSRPAAGKDSTRPCDLRPPSVLLKTMCFLIDDIATSPTLQPWTEGYDFVFDRLRCVRQDMVIQRVSGAECVAVLERTVRFLLYASYRLCEEPLRLYDPRINDTHLQESLSWLLDCYSSGEHRHLEEFQALSLLYNLGSSRALRCALELPERVRDSPKVRLALAVNRAHLERNPVRVLRLARGLDFLQSCALHRHLGACRQDLLLLYSHGHSSRNCRFPLQCLAGILALEEAPAARLCRAHGVAVNGDYVVFSKASYVEPPPGDLQSTRSPEMVDSKRGNSTVSEVIHGCA</sequence>
<dbReference type="Pfam" id="PF03399">
    <property type="entry name" value="SAC3_GANP"/>
    <property type="match status" value="1"/>
</dbReference>
<reference evidence="3" key="1">
    <citation type="journal article" date="2023" name="Science">
        <title>Genome structures resolve the early diversification of teleost fishes.</title>
        <authorList>
            <person name="Parey E."/>
            <person name="Louis A."/>
            <person name="Montfort J."/>
            <person name="Bouchez O."/>
            <person name="Roques C."/>
            <person name="Iampietro C."/>
            <person name="Lluch J."/>
            <person name="Castinel A."/>
            <person name="Donnadieu C."/>
            <person name="Desvignes T."/>
            <person name="Floi Bucao C."/>
            <person name="Jouanno E."/>
            <person name="Wen M."/>
            <person name="Mejri S."/>
            <person name="Dirks R."/>
            <person name="Jansen H."/>
            <person name="Henkel C."/>
            <person name="Chen W.J."/>
            <person name="Zahm M."/>
            <person name="Cabau C."/>
            <person name="Klopp C."/>
            <person name="Thompson A.W."/>
            <person name="Robinson-Rechavi M."/>
            <person name="Braasch I."/>
            <person name="Lecointre G."/>
            <person name="Bobe J."/>
            <person name="Postlethwait J.H."/>
            <person name="Berthelot C."/>
            <person name="Roest Crollius H."/>
            <person name="Guiguen Y."/>
        </authorList>
    </citation>
    <scope>NUCLEOTIDE SEQUENCE</scope>
    <source>
        <strain evidence="3">NC1722</strain>
    </source>
</reference>
<gene>
    <name evidence="3" type="ORF">AAFF_G00005390</name>
</gene>
<dbReference type="AlphaFoldDB" id="A0AAD7X3S7"/>
<feature type="region of interest" description="Disordered" evidence="1">
    <location>
        <begin position="356"/>
        <end position="375"/>
    </location>
</feature>